<dbReference type="GO" id="GO:0012505">
    <property type="term" value="C:endomembrane system"/>
    <property type="evidence" value="ECO:0007669"/>
    <property type="project" value="UniProtKB-SubCell"/>
</dbReference>
<evidence type="ECO:0000256" key="2">
    <source>
        <dbReference type="ARBA" id="ARBA00008361"/>
    </source>
</evidence>
<dbReference type="GO" id="GO:0032259">
    <property type="term" value="P:methylation"/>
    <property type="evidence" value="ECO:0007669"/>
    <property type="project" value="UniProtKB-KW"/>
</dbReference>
<evidence type="ECO:0000256" key="6">
    <source>
        <dbReference type="SAM" id="Phobius"/>
    </source>
</evidence>
<comment type="subcellular location">
    <subcellularLocation>
        <location evidence="5">Endomembrane system</location>
        <topology evidence="5">Single-pass membrane protein</topology>
    </subcellularLocation>
    <subcellularLocation>
        <location evidence="1">Membrane</location>
        <topology evidence="1">Single-pass type II membrane protein</topology>
    </subcellularLocation>
</comment>
<dbReference type="CDD" id="cd02440">
    <property type="entry name" value="AdoMet_MTases"/>
    <property type="match status" value="1"/>
</dbReference>
<dbReference type="InterPro" id="IPR029063">
    <property type="entry name" value="SAM-dependent_MTases_sf"/>
</dbReference>
<name>B8LPA4_PICSI</name>
<dbReference type="PANTHER" id="PTHR44067:SF7">
    <property type="entry name" value="METHYLTRANSFERASE TYPE 11 DOMAIN-CONTAINING PROTEIN"/>
    <property type="match status" value="1"/>
</dbReference>
<accession>B8LPA4</accession>
<protein>
    <recommendedName>
        <fullName evidence="8">Methyltransferase type 11 domain-containing protein</fullName>
    </recommendedName>
</protein>
<evidence type="ECO:0000256" key="5">
    <source>
        <dbReference type="ARBA" id="ARBA00037847"/>
    </source>
</evidence>
<sequence length="448" mass="51361">MASDDTAKKSRPMSKLWVLLFVLGTNVVTVFLFSGPLQYYYIPLQSPIYNSPLHVQYPLPSNDLITELTQTQRELLSIKTELKSSKQVSENLAAELTELIQFLRNPKSSNGGNADDPWLQWGEPNRVSLPKELKDFTAAKKLPLGRNPSFGSDTIYPPVGHACAVFKEDLNKYMDYKPGHRCPEDEILAQKLLLRGCEPLPRRRCHPATPSNYTEPFPFPESMWRTPPDSSVVWTAYSCKNYSCLIQRKYLKVFDDCKDCFDLQGREKTRWLNGVGSDIDYSIDEVLKIKRHTIRIGLDIGGGTGTFAVRMRERNVTIITTSMNFNGPFNNFIASRGVVPMYISVSHRLPFFDNTLDIVHSMHVLSNWIPTVLLEFILYDINRILRPGGVFWLDRFFCIEDQLKIYVPMIENVGFNKLKWSIGRKLDRGPALKEMYISALLEKPLNRH</sequence>
<keyword evidence="6" id="KW-0812">Transmembrane</keyword>
<evidence type="ECO:0008006" key="8">
    <source>
        <dbReference type="Google" id="ProtNLM"/>
    </source>
</evidence>
<dbReference type="Pfam" id="PF03141">
    <property type="entry name" value="Methyltransf_29"/>
    <property type="match status" value="1"/>
</dbReference>
<dbReference type="InterPro" id="IPR053223">
    <property type="entry name" value="Prob_Methyltransferase"/>
</dbReference>
<evidence type="ECO:0000256" key="1">
    <source>
        <dbReference type="ARBA" id="ARBA00004606"/>
    </source>
</evidence>
<keyword evidence="6" id="KW-0472">Membrane</keyword>
<evidence type="ECO:0000313" key="7">
    <source>
        <dbReference type="EMBL" id="ABR17484.1"/>
    </source>
</evidence>
<dbReference type="Gene3D" id="3.40.50.150">
    <property type="entry name" value="Vaccinia Virus protein VP39"/>
    <property type="match status" value="1"/>
</dbReference>
<dbReference type="PANTHER" id="PTHR44067">
    <property type="entry name" value="S-ADENOSYL-L-METHIONINE-DEPENDENT METHYLTRANSFERASE SUPERFAMILY PROTEIN-RELATED"/>
    <property type="match status" value="1"/>
</dbReference>
<keyword evidence="3" id="KW-0808">Transferase</keyword>
<keyword evidence="6" id="KW-1133">Transmembrane helix</keyword>
<dbReference type="SUPFAM" id="SSF53335">
    <property type="entry name" value="S-adenosyl-L-methionine-dependent methyltransferases"/>
    <property type="match status" value="1"/>
</dbReference>
<dbReference type="AlphaFoldDB" id="B8LPA4"/>
<comment type="similarity">
    <text evidence="2">Belongs to the methyltransferase superfamily.</text>
</comment>
<dbReference type="EMBL" id="EF677675">
    <property type="protein sequence ID" value="ABR17484.1"/>
    <property type="molecule type" value="mRNA"/>
</dbReference>
<dbReference type="InterPro" id="IPR004159">
    <property type="entry name" value="Put_SAM_MeTrfase"/>
</dbReference>
<reference evidence="7" key="1">
    <citation type="submission" date="2007-06" db="EMBL/GenBank/DDBJ databases">
        <title>Full length cDNA sequences from Sitka Spruce (Picea sitchensis).</title>
        <authorList>
            <person name="Ralph S.G."/>
            <person name="Chun H.E."/>
            <person name="Liao N."/>
            <person name="Ali J."/>
            <person name="Reid K."/>
            <person name="Kolosova N."/>
            <person name="Cooper N."/>
            <person name="Cullis C."/>
            <person name="Jancsik S."/>
            <person name="Moore R."/>
            <person name="Mayo M."/>
            <person name="Wagner S."/>
            <person name="Holt R.A."/>
            <person name="Jones S.J.M."/>
            <person name="Marra M.A."/>
            <person name="Ritland C.E."/>
            <person name="Ritland K."/>
            <person name="Bohlmann J."/>
        </authorList>
    </citation>
    <scope>NUCLEOTIDE SEQUENCE</scope>
    <source>
        <tissue evidence="7">Green portion of the leader tissue</tissue>
    </source>
</reference>
<dbReference type="OMA" id="FWSTPSD"/>
<evidence type="ECO:0000256" key="3">
    <source>
        <dbReference type="ARBA" id="ARBA00022603"/>
    </source>
</evidence>
<evidence type="ECO:0000256" key="4">
    <source>
        <dbReference type="ARBA" id="ARBA00022968"/>
    </source>
</evidence>
<feature type="transmembrane region" description="Helical" evidence="6">
    <location>
        <begin position="16"/>
        <end position="41"/>
    </location>
</feature>
<organism evidence="7">
    <name type="scientific">Picea sitchensis</name>
    <name type="common">Sitka spruce</name>
    <name type="synonym">Pinus sitchensis</name>
    <dbReference type="NCBI Taxonomy" id="3332"/>
    <lineage>
        <taxon>Eukaryota</taxon>
        <taxon>Viridiplantae</taxon>
        <taxon>Streptophyta</taxon>
        <taxon>Embryophyta</taxon>
        <taxon>Tracheophyta</taxon>
        <taxon>Spermatophyta</taxon>
        <taxon>Pinopsida</taxon>
        <taxon>Pinidae</taxon>
        <taxon>Conifers I</taxon>
        <taxon>Pinales</taxon>
        <taxon>Pinaceae</taxon>
        <taxon>Picea</taxon>
    </lineage>
</organism>
<keyword evidence="3" id="KW-0489">Methyltransferase</keyword>
<dbReference type="GO" id="GO:0008168">
    <property type="term" value="F:methyltransferase activity"/>
    <property type="evidence" value="ECO:0007669"/>
    <property type="project" value="UniProtKB-KW"/>
</dbReference>
<keyword evidence="4" id="KW-0735">Signal-anchor</keyword>
<proteinExistence type="evidence at transcript level"/>
<dbReference type="GO" id="GO:0016020">
    <property type="term" value="C:membrane"/>
    <property type="evidence" value="ECO:0007669"/>
    <property type="project" value="UniProtKB-SubCell"/>
</dbReference>